<keyword evidence="3 6" id="KW-0812">Transmembrane</keyword>
<evidence type="ECO:0000256" key="6">
    <source>
        <dbReference type="SAM" id="Phobius"/>
    </source>
</evidence>
<sequence length="307" mass="32394">MSEPSSLQPASPVRAGSRHRVGIAALVCVTVVWGTTFPAMKAMSGDLQALEIISLRFAVACAVLWPFLRGVQAHELRWGLLMGAVMFGATALQVSGLGLTSSNRNAFITGLNVVIVPLLAAGLGQRLGWPVLAGAALSVVGMYGLFYEASPWSFGDTLTLASAFVYAVYVLLFEYCARAPVRCRPERLAAVQAVVMLGLGGVGVAWQGGVPAEVLARAEDHLLPLIYLGLLASAGIVWLQAWGQARVRAVEAALIYGLEPVFASLTAIWYINEVLAGRALIGAALIVLGVMLSQWPARAPDTEAARV</sequence>
<feature type="transmembrane region" description="Helical" evidence="6">
    <location>
        <begin position="253"/>
        <end position="271"/>
    </location>
</feature>
<feature type="transmembrane region" description="Helical" evidence="6">
    <location>
        <begin position="21"/>
        <end position="40"/>
    </location>
</feature>
<comment type="subcellular location">
    <subcellularLocation>
        <location evidence="1">Cell membrane</location>
        <topology evidence="1">Multi-pass membrane protein</topology>
    </subcellularLocation>
</comment>
<accession>A0A2U8FR13</accession>
<dbReference type="SUPFAM" id="SSF103481">
    <property type="entry name" value="Multidrug resistance efflux transporter EmrE"/>
    <property type="match status" value="2"/>
</dbReference>
<dbReference type="EMBL" id="CP029210">
    <property type="protein sequence ID" value="AWI52864.1"/>
    <property type="molecule type" value="Genomic_DNA"/>
</dbReference>
<keyword evidence="4 6" id="KW-1133">Transmembrane helix</keyword>
<feature type="transmembrane region" description="Helical" evidence="6">
    <location>
        <begin position="105"/>
        <end position="122"/>
    </location>
</feature>
<gene>
    <name evidence="8" type="ORF">DEH84_05085</name>
</gene>
<feature type="domain" description="EamA" evidence="7">
    <location>
        <begin position="154"/>
        <end position="292"/>
    </location>
</feature>
<dbReference type="Proteomes" id="UP000244892">
    <property type="component" value="Chromosome"/>
</dbReference>
<evidence type="ECO:0000256" key="3">
    <source>
        <dbReference type="ARBA" id="ARBA00022692"/>
    </source>
</evidence>
<dbReference type="AlphaFoldDB" id="A0A2U8FR13"/>
<feature type="transmembrane region" description="Helical" evidence="6">
    <location>
        <begin position="221"/>
        <end position="241"/>
    </location>
</feature>
<organism evidence="8 9">
    <name type="scientific">Aquabacterium olei</name>
    <dbReference type="NCBI Taxonomy" id="1296669"/>
    <lineage>
        <taxon>Bacteria</taxon>
        <taxon>Pseudomonadati</taxon>
        <taxon>Pseudomonadota</taxon>
        <taxon>Betaproteobacteria</taxon>
        <taxon>Burkholderiales</taxon>
        <taxon>Aquabacterium</taxon>
    </lineage>
</organism>
<dbReference type="PANTHER" id="PTHR42920:SF5">
    <property type="entry name" value="EAMA DOMAIN-CONTAINING PROTEIN"/>
    <property type="match status" value="1"/>
</dbReference>
<dbReference type="KEGG" id="aon:DEH84_05085"/>
<evidence type="ECO:0000256" key="2">
    <source>
        <dbReference type="ARBA" id="ARBA00022475"/>
    </source>
</evidence>
<name>A0A2U8FR13_9BURK</name>
<feature type="transmembrane region" description="Helical" evidence="6">
    <location>
        <begin position="277"/>
        <end position="297"/>
    </location>
</feature>
<evidence type="ECO:0000313" key="8">
    <source>
        <dbReference type="EMBL" id="AWI52864.1"/>
    </source>
</evidence>
<dbReference type="Pfam" id="PF00892">
    <property type="entry name" value="EamA"/>
    <property type="match status" value="2"/>
</dbReference>
<protein>
    <recommendedName>
        <fullName evidence="7">EamA domain-containing protein</fullName>
    </recommendedName>
</protein>
<evidence type="ECO:0000256" key="4">
    <source>
        <dbReference type="ARBA" id="ARBA00022989"/>
    </source>
</evidence>
<evidence type="ECO:0000313" key="9">
    <source>
        <dbReference type="Proteomes" id="UP000244892"/>
    </source>
</evidence>
<feature type="transmembrane region" description="Helical" evidence="6">
    <location>
        <begin position="52"/>
        <end position="68"/>
    </location>
</feature>
<dbReference type="InterPro" id="IPR037185">
    <property type="entry name" value="EmrE-like"/>
</dbReference>
<evidence type="ECO:0000256" key="1">
    <source>
        <dbReference type="ARBA" id="ARBA00004651"/>
    </source>
</evidence>
<keyword evidence="5 6" id="KW-0472">Membrane</keyword>
<dbReference type="GO" id="GO:0005886">
    <property type="term" value="C:plasma membrane"/>
    <property type="evidence" value="ECO:0007669"/>
    <property type="project" value="UniProtKB-SubCell"/>
</dbReference>
<feature type="domain" description="EamA" evidence="7">
    <location>
        <begin position="22"/>
        <end position="146"/>
    </location>
</feature>
<feature type="transmembrane region" description="Helical" evidence="6">
    <location>
        <begin position="158"/>
        <end position="176"/>
    </location>
</feature>
<keyword evidence="9" id="KW-1185">Reference proteome</keyword>
<evidence type="ECO:0000259" key="7">
    <source>
        <dbReference type="Pfam" id="PF00892"/>
    </source>
</evidence>
<feature type="transmembrane region" description="Helical" evidence="6">
    <location>
        <begin position="80"/>
        <end position="99"/>
    </location>
</feature>
<dbReference type="PANTHER" id="PTHR42920">
    <property type="entry name" value="OS03G0707200 PROTEIN-RELATED"/>
    <property type="match status" value="1"/>
</dbReference>
<feature type="transmembrane region" description="Helical" evidence="6">
    <location>
        <begin position="129"/>
        <end position="146"/>
    </location>
</feature>
<dbReference type="RefSeq" id="WP_109035350.1">
    <property type="nucleotide sequence ID" value="NZ_CP029210.1"/>
</dbReference>
<proteinExistence type="predicted"/>
<feature type="transmembrane region" description="Helical" evidence="6">
    <location>
        <begin position="188"/>
        <end position="209"/>
    </location>
</feature>
<dbReference type="OrthoDB" id="9804865at2"/>
<dbReference type="InterPro" id="IPR051258">
    <property type="entry name" value="Diverse_Substrate_Transporter"/>
</dbReference>
<keyword evidence="2" id="KW-1003">Cell membrane</keyword>
<reference evidence="8 9" key="1">
    <citation type="submission" date="2018-05" db="EMBL/GenBank/DDBJ databases">
        <title>complete genome sequence of Aquabacterium olei NBRC 110486.</title>
        <authorList>
            <person name="Tang B."/>
            <person name="Chang J."/>
            <person name="Zhang L."/>
            <person name="Yang H."/>
        </authorList>
    </citation>
    <scope>NUCLEOTIDE SEQUENCE [LARGE SCALE GENOMIC DNA]</scope>
    <source>
        <strain evidence="8 9">NBRC 110486</strain>
    </source>
</reference>
<evidence type="ECO:0000256" key="5">
    <source>
        <dbReference type="ARBA" id="ARBA00023136"/>
    </source>
</evidence>
<dbReference type="InterPro" id="IPR000620">
    <property type="entry name" value="EamA_dom"/>
</dbReference>